<dbReference type="Proteomes" id="UP001597036">
    <property type="component" value="Unassembled WGS sequence"/>
</dbReference>
<feature type="compositionally biased region" description="Acidic residues" evidence="1">
    <location>
        <begin position="94"/>
        <end position="110"/>
    </location>
</feature>
<feature type="compositionally biased region" description="Low complexity" evidence="1">
    <location>
        <begin position="468"/>
        <end position="495"/>
    </location>
</feature>
<feature type="compositionally biased region" description="Basic and acidic residues" evidence="1">
    <location>
        <begin position="123"/>
        <end position="136"/>
    </location>
</feature>
<accession>A0ABW2Y690</accession>
<dbReference type="RefSeq" id="WP_377939377.1">
    <property type="nucleotide sequence ID" value="NZ_JBHTHQ010000025.1"/>
</dbReference>
<evidence type="ECO:0000313" key="2">
    <source>
        <dbReference type="EMBL" id="MFD0705620.1"/>
    </source>
</evidence>
<keyword evidence="3" id="KW-1185">Reference proteome</keyword>
<feature type="compositionally biased region" description="Polar residues" evidence="1">
    <location>
        <begin position="15"/>
        <end position="34"/>
    </location>
</feature>
<evidence type="ECO:0000313" key="3">
    <source>
        <dbReference type="Proteomes" id="UP001597036"/>
    </source>
</evidence>
<feature type="region of interest" description="Disordered" evidence="1">
    <location>
        <begin position="1"/>
        <end position="37"/>
    </location>
</feature>
<name>A0ABW2Y690_9BIFI</name>
<reference evidence="3" key="1">
    <citation type="journal article" date="2019" name="Int. J. Syst. Evol. Microbiol.">
        <title>The Global Catalogue of Microorganisms (GCM) 10K type strain sequencing project: providing services to taxonomists for standard genome sequencing and annotation.</title>
        <authorList>
            <consortium name="The Broad Institute Genomics Platform"/>
            <consortium name="The Broad Institute Genome Sequencing Center for Infectious Disease"/>
            <person name="Wu L."/>
            <person name="Ma J."/>
        </authorList>
    </citation>
    <scope>NUCLEOTIDE SEQUENCE [LARGE SCALE GENOMIC DNA]</scope>
    <source>
        <strain evidence="3">CCM 8604</strain>
    </source>
</reference>
<protein>
    <submittedName>
        <fullName evidence="2">Uncharacterized protein</fullName>
    </submittedName>
</protein>
<sequence length="535" mass="58682">MYGIDNSEPRGFLDQITTRQTPPEQAESLGQVSRSELKKRQAQALKELIAQDIDATHNDEESVQDAHTPRRQSWLGRALASASSLISSKSQEQSDIEQGEDEFEGVDDDFSTLFDPSTNEQNTSRHEAEQEGHEEANILPQNIGELLDDDVSEAEPDAILAQLIEHDNTDELTDESDITDVDGSDDGVEALLEETDSLEEGIVDTDNIDESNTDEYLDEPAQSSEQPMSMRDFLEDISNSEEENESLIEGKKPTHVPPFIALGVSLIVLSTVGLGGAYAYARHETTRCESVTYEYRTELRNYEKTRMQARKLSMSLNAGQVDKPKVLTSLKKAAATRIPAISSVQCESGVFSFTRNRATAAEVSNVSYTLVSRRTRLTSLMRQTRQSKTRKEYKNALQALQATVDSAQALYDTSTGQVADENTRAQLNTQIEQTRKTVKSKTASAGHLDKQRQALTDAMSHVSDSMTAKAQADQAAAAQAQAQAQAQQATPRQAQPYIPPRTAPRSPTPRGSNGGSSHGWSVPAEPGEANLPDHL</sequence>
<dbReference type="EMBL" id="JBHTHQ010000025">
    <property type="protein sequence ID" value="MFD0705620.1"/>
    <property type="molecule type" value="Genomic_DNA"/>
</dbReference>
<comment type="caution">
    <text evidence="2">The sequence shown here is derived from an EMBL/GenBank/DDBJ whole genome shotgun (WGS) entry which is preliminary data.</text>
</comment>
<feature type="region of interest" description="Disordered" evidence="1">
    <location>
        <begin position="433"/>
        <end position="535"/>
    </location>
</feature>
<gene>
    <name evidence="2" type="ORF">ACFQY8_07680</name>
</gene>
<feature type="region of interest" description="Disordered" evidence="1">
    <location>
        <begin position="50"/>
        <end position="138"/>
    </location>
</feature>
<evidence type="ECO:0000256" key="1">
    <source>
        <dbReference type="SAM" id="MobiDB-lite"/>
    </source>
</evidence>
<organism evidence="2 3">
    <name type="scientific">Alloscardovia venturai</name>
    <dbReference type="NCBI Taxonomy" id="1769421"/>
    <lineage>
        <taxon>Bacteria</taxon>
        <taxon>Bacillati</taxon>
        <taxon>Actinomycetota</taxon>
        <taxon>Actinomycetes</taxon>
        <taxon>Bifidobacteriales</taxon>
        <taxon>Bifidobacteriaceae</taxon>
        <taxon>Alloscardovia</taxon>
    </lineage>
</organism>
<proteinExistence type="predicted"/>
<feature type="compositionally biased region" description="Low complexity" evidence="1">
    <location>
        <begin position="73"/>
        <end position="90"/>
    </location>
</feature>